<feature type="region of interest" description="Disordered" evidence="2">
    <location>
        <begin position="131"/>
        <end position="161"/>
    </location>
</feature>
<feature type="coiled-coil region" evidence="1">
    <location>
        <begin position="462"/>
        <end position="489"/>
    </location>
</feature>
<dbReference type="EMBL" id="JAVRQU010000009">
    <property type="protein sequence ID" value="KAK5698680.1"/>
    <property type="molecule type" value="Genomic_DNA"/>
</dbReference>
<name>A0AAN8A1K4_9PEZI</name>
<protein>
    <submittedName>
        <fullName evidence="3">Uncharacterized protein</fullName>
    </submittedName>
</protein>
<keyword evidence="1" id="KW-0175">Coiled coil</keyword>
<gene>
    <name evidence="3" type="ORF">LTR97_006328</name>
</gene>
<reference evidence="3" key="1">
    <citation type="submission" date="2023-08" db="EMBL/GenBank/DDBJ databases">
        <title>Black Yeasts Isolated from many extreme environments.</title>
        <authorList>
            <person name="Coleine C."/>
            <person name="Stajich J.E."/>
            <person name="Selbmann L."/>
        </authorList>
    </citation>
    <scope>NUCLEOTIDE SEQUENCE</scope>
    <source>
        <strain evidence="3">CCFEE 5810</strain>
    </source>
</reference>
<dbReference type="AlphaFoldDB" id="A0AAN8A1K4"/>
<comment type="caution">
    <text evidence="3">The sequence shown here is derived from an EMBL/GenBank/DDBJ whole genome shotgun (WGS) entry which is preliminary data.</text>
</comment>
<feature type="region of interest" description="Disordered" evidence="2">
    <location>
        <begin position="363"/>
        <end position="384"/>
    </location>
</feature>
<proteinExistence type="predicted"/>
<feature type="compositionally biased region" description="Acidic residues" evidence="2">
    <location>
        <begin position="189"/>
        <end position="208"/>
    </location>
</feature>
<feature type="compositionally biased region" description="Acidic residues" evidence="2">
    <location>
        <begin position="237"/>
        <end position="255"/>
    </location>
</feature>
<dbReference type="Proteomes" id="UP001310594">
    <property type="component" value="Unassembled WGS sequence"/>
</dbReference>
<sequence>MTTDREIFAAAPDSINHDTLLDLVTRYQPKEVAKRANAGRKKPVLSDSNVRERLSRALTRFAKEHGLDRADVKAVYDAIRASGGKPIAGEDGADAQMPSGNKKVKVLFQGTVVKTMDGVQQSISERIKLGARRREAARPATLPAVEAEEVEEESEHGDASRLLEAIEGPEELTNEEAEAFRNFDASGDMEIDEPESQEPNEQQVDPDNELSSALSDLPESMDWSGASASPRSNHGEEADDEYDENDDEEEEEEERADIRHAVTAAPPIDKGKRKAKSSYPRAWFKHSDPAEDTESDPEVEAVQIDNFFDTVKRGRKARALLPERGTDATVTRYEEEWVHPTFPPAWSLPFKPAFTQAGAISTSIPADDEDSGLSSAESDADEAEIEEEFRQFEVHQLFEEPESDQYVSTLLWDDDIVELSTRSTVREIVDHLNKDLARERKGRKHTARSVRERIYLATDRMAARQGGDLEAFRAELEELKEKNAVFGREKRTVKVGRERRKP</sequence>
<accession>A0AAN8A1K4</accession>
<organism evidence="3 4">
    <name type="scientific">Elasticomyces elasticus</name>
    <dbReference type="NCBI Taxonomy" id="574655"/>
    <lineage>
        <taxon>Eukaryota</taxon>
        <taxon>Fungi</taxon>
        <taxon>Dikarya</taxon>
        <taxon>Ascomycota</taxon>
        <taxon>Pezizomycotina</taxon>
        <taxon>Dothideomycetes</taxon>
        <taxon>Dothideomycetidae</taxon>
        <taxon>Mycosphaerellales</taxon>
        <taxon>Teratosphaeriaceae</taxon>
        <taxon>Elasticomyces</taxon>
    </lineage>
</organism>
<feature type="region of interest" description="Disordered" evidence="2">
    <location>
        <begin position="189"/>
        <end position="298"/>
    </location>
</feature>
<evidence type="ECO:0000313" key="4">
    <source>
        <dbReference type="Proteomes" id="UP001310594"/>
    </source>
</evidence>
<evidence type="ECO:0000313" key="3">
    <source>
        <dbReference type="EMBL" id="KAK5698680.1"/>
    </source>
</evidence>
<evidence type="ECO:0000256" key="2">
    <source>
        <dbReference type="SAM" id="MobiDB-lite"/>
    </source>
</evidence>
<feature type="compositionally biased region" description="Acidic residues" evidence="2">
    <location>
        <begin position="146"/>
        <end position="155"/>
    </location>
</feature>
<evidence type="ECO:0000256" key="1">
    <source>
        <dbReference type="SAM" id="Coils"/>
    </source>
</evidence>